<dbReference type="InterPro" id="IPR016181">
    <property type="entry name" value="Acyl_CoA_acyltransferase"/>
</dbReference>
<gene>
    <name evidence="10" type="ORF">EYM_07340</name>
</gene>
<dbReference type="GO" id="GO:0005524">
    <property type="term" value="F:ATP binding"/>
    <property type="evidence" value="ECO:0007669"/>
    <property type="project" value="UniProtKB-KW"/>
</dbReference>
<dbReference type="GO" id="GO:0000049">
    <property type="term" value="F:tRNA binding"/>
    <property type="evidence" value="ECO:0007669"/>
    <property type="project" value="TreeGrafter"/>
</dbReference>
<comment type="catalytic activity">
    <reaction evidence="8">
        <text>a cytidine in mRNA + acetyl-CoA + ATP + H2O = an N(4)-acetylcytidine in mRNA + ADP + phosphate + CoA + H(+)</text>
        <dbReference type="Rhea" id="RHEA:58480"/>
        <dbReference type="Rhea" id="RHEA-COMP:15145"/>
        <dbReference type="Rhea" id="RHEA-COMP:15146"/>
        <dbReference type="ChEBI" id="CHEBI:15377"/>
        <dbReference type="ChEBI" id="CHEBI:15378"/>
        <dbReference type="ChEBI" id="CHEBI:30616"/>
        <dbReference type="ChEBI" id="CHEBI:43474"/>
        <dbReference type="ChEBI" id="CHEBI:57287"/>
        <dbReference type="ChEBI" id="CHEBI:57288"/>
        <dbReference type="ChEBI" id="CHEBI:74900"/>
        <dbReference type="ChEBI" id="CHEBI:82748"/>
        <dbReference type="ChEBI" id="CHEBI:456216"/>
    </reaction>
</comment>
<evidence type="ECO:0000313" key="10">
    <source>
        <dbReference type="EMBL" id="ALU12771.1"/>
    </source>
</evidence>
<accession>A0A0U3EE88</accession>
<dbReference type="Gene3D" id="3.40.50.11040">
    <property type="match status" value="1"/>
</dbReference>
<dbReference type="SUPFAM" id="SSF52540">
    <property type="entry name" value="P-loop containing nucleoside triphosphate hydrolases"/>
    <property type="match status" value="1"/>
</dbReference>
<evidence type="ECO:0000256" key="2">
    <source>
        <dbReference type="ARBA" id="ARBA00022694"/>
    </source>
</evidence>
<keyword evidence="2" id="KW-0819">tRNA processing</keyword>
<dbReference type="Proteomes" id="UP000060778">
    <property type="component" value="Chromosome"/>
</dbReference>
<keyword evidence="1" id="KW-0808">Transferase</keyword>
<dbReference type="GO" id="GO:0008033">
    <property type="term" value="P:tRNA processing"/>
    <property type="evidence" value="ECO:0007669"/>
    <property type="project" value="UniProtKB-KW"/>
</dbReference>
<dbReference type="Gene3D" id="3.40.630.30">
    <property type="match status" value="1"/>
</dbReference>
<dbReference type="GO" id="GO:1990883">
    <property type="term" value="F:18S rRNA cytidine N-acetyltransferase activity"/>
    <property type="evidence" value="ECO:0007669"/>
    <property type="project" value="TreeGrafter"/>
</dbReference>
<comment type="catalytic activity">
    <reaction evidence="6">
        <text>a cytidine in tRNA + acetyl-CoA + ATP + H2O = an N(4)-acetylcytidine in tRNA + ADP + phosphate + CoA + H(+)</text>
        <dbReference type="Rhea" id="RHEA:53876"/>
        <dbReference type="Rhea" id="RHEA-COMP:13670"/>
        <dbReference type="Rhea" id="RHEA-COMP:13671"/>
        <dbReference type="ChEBI" id="CHEBI:15377"/>
        <dbReference type="ChEBI" id="CHEBI:15378"/>
        <dbReference type="ChEBI" id="CHEBI:30616"/>
        <dbReference type="ChEBI" id="CHEBI:43474"/>
        <dbReference type="ChEBI" id="CHEBI:57287"/>
        <dbReference type="ChEBI" id="CHEBI:57288"/>
        <dbReference type="ChEBI" id="CHEBI:74900"/>
        <dbReference type="ChEBI" id="CHEBI:82748"/>
        <dbReference type="ChEBI" id="CHEBI:456216"/>
    </reaction>
</comment>
<dbReference type="InterPro" id="IPR032672">
    <property type="entry name" value="TmcA/NAT10/Kre33"/>
</dbReference>
<evidence type="ECO:0000256" key="6">
    <source>
        <dbReference type="ARBA" id="ARBA00049883"/>
    </source>
</evidence>
<evidence type="ECO:0000256" key="4">
    <source>
        <dbReference type="ARBA" id="ARBA00022840"/>
    </source>
</evidence>
<dbReference type="EMBL" id="CP006867">
    <property type="protein sequence ID" value="ALU12771.1"/>
    <property type="molecule type" value="Genomic_DNA"/>
</dbReference>
<evidence type="ECO:0000256" key="8">
    <source>
        <dbReference type="ARBA" id="ARBA00049914"/>
    </source>
</evidence>
<dbReference type="Pfam" id="PF08351">
    <property type="entry name" value="TmcA_N"/>
    <property type="match status" value="1"/>
</dbReference>
<evidence type="ECO:0000313" key="11">
    <source>
        <dbReference type="Proteomes" id="UP000060778"/>
    </source>
</evidence>
<dbReference type="InterPro" id="IPR013562">
    <property type="entry name" value="TmcA/NAT10_N"/>
</dbReference>
<dbReference type="AlphaFoldDB" id="A0A0U3EE88"/>
<dbReference type="Pfam" id="PF00583">
    <property type="entry name" value="Acetyltransf_1"/>
    <property type="match status" value="1"/>
</dbReference>
<protein>
    <recommendedName>
        <fullName evidence="9">N-acetyltransferase domain-containing protein</fullName>
    </recommendedName>
</protein>
<name>A0A0U3EE88_9CREN</name>
<evidence type="ECO:0000259" key="9">
    <source>
        <dbReference type="PROSITE" id="PS51186"/>
    </source>
</evidence>
<keyword evidence="3" id="KW-0547">Nucleotide-binding</keyword>
<evidence type="ECO:0000256" key="3">
    <source>
        <dbReference type="ARBA" id="ARBA00022741"/>
    </source>
</evidence>
<dbReference type="InterPro" id="IPR007807">
    <property type="entry name" value="TcmA/NAT10_helicase"/>
</dbReference>
<keyword evidence="11" id="KW-1185">Reference proteome</keyword>
<sequence>MLIREENPDEINSTLARLKGKVLLVSERSLGYPWRRLRPGNYRKILGTEWDHVVIDLNYPIPANAFPATLETVKAGGKGILILPQERLENIYRKRGGTGLFGRYLEKTFELYDESGQCPPWKPPNGLTKEQRIALRRLDGFIIGRGKVFAIIGDRGRGKSALLGAMAAKLVTIHGIKRIEVTSVTPQMSSFLKMLNTILSEQKVPFRLERDGDKWKVIGKEWRIEWIEPSKAGGKTGLVIVDEAAAVGVARLKRIIERSWKTILATTIHGYEGSGRYLVNKLLNSIDASNVIELKDPVRYPPNDPIERWLYKAFHLRIELNEDVTPIAPKKVDKVSLSDPTAFGRIAGLLAISHYRWEPSDIETILEHPKSSIFVYDGDTFPIGVAITIDEEVVEDPWSESKGNVLTRILNRVRRVEARRIMRIAVLPPLQRRGYGSKLLQFIEDDTKDKVIGAVFSNHEVLDFWLKNGYKVVYISPKYNKITGEKNIAVAKGNGVEEIANDFARTILTIAHISYRDVDTITLTKALESCVGRGLNVEIDRNYLELFLENKIEPELASRALYPCLLKYPKLIRELALPSLCVGFLLQGRSLWDLAVTHFLDIDEVRSKLNENLRALASLCLMKELEGAGSESEQELSQRGS</sequence>
<dbReference type="PROSITE" id="PS51186">
    <property type="entry name" value="GNAT"/>
    <property type="match status" value="1"/>
</dbReference>
<dbReference type="SUPFAM" id="SSF55729">
    <property type="entry name" value="Acyl-CoA N-acyltransferases (Nat)"/>
    <property type="match status" value="1"/>
</dbReference>
<dbReference type="KEGG" id="iis:EYM_07340"/>
<evidence type="ECO:0000256" key="1">
    <source>
        <dbReference type="ARBA" id="ARBA00022679"/>
    </source>
</evidence>
<keyword evidence="4" id="KW-0067">ATP-binding</keyword>
<dbReference type="PANTHER" id="PTHR10925:SF5">
    <property type="entry name" value="RNA CYTIDINE ACETYLTRANSFERASE"/>
    <property type="match status" value="1"/>
</dbReference>
<dbReference type="PANTHER" id="PTHR10925">
    <property type="entry name" value="N-ACETYLTRANSFERASE 10"/>
    <property type="match status" value="1"/>
</dbReference>
<dbReference type="STRING" id="940295.EYM_07340"/>
<evidence type="ECO:0000256" key="5">
    <source>
        <dbReference type="ARBA" id="ARBA00023315"/>
    </source>
</evidence>
<dbReference type="InterPro" id="IPR000182">
    <property type="entry name" value="GNAT_dom"/>
</dbReference>
<feature type="domain" description="N-acetyltransferase" evidence="9">
    <location>
        <begin position="333"/>
        <end position="489"/>
    </location>
</feature>
<dbReference type="CDD" id="cd04301">
    <property type="entry name" value="NAT_SF"/>
    <property type="match status" value="1"/>
</dbReference>
<evidence type="ECO:0000256" key="7">
    <source>
        <dbReference type="ARBA" id="ARBA00049889"/>
    </source>
</evidence>
<comment type="catalytic activity">
    <reaction evidence="7">
        <text>a cytidine in RNA + acetyl-CoA + ATP + H2O = an N(4)-acetylcytidine in RNA + ADP + phosphate + CoA + H(+)</text>
        <dbReference type="Rhea" id="RHEA:82211"/>
        <dbReference type="Rhea" id="RHEA-COMP:15704"/>
        <dbReference type="Rhea" id="RHEA-COMP:19834"/>
        <dbReference type="ChEBI" id="CHEBI:15377"/>
        <dbReference type="ChEBI" id="CHEBI:15378"/>
        <dbReference type="ChEBI" id="CHEBI:30616"/>
        <dbReference type="ChEBI" id="CHEBI:43474"/>
        <dbReference type="ChEBI" id="CHEBI:57287"/>
        <dbReference type="ChEBI" id="CHEBI:57288"/>
        <dbReference type="ChEBI" id="CHEBI:74900"/>
        <dbReference type="ChEBI" id="CHEBI:82748"/>
        <dbReference type="ChEBI" id="CHEBI:456216"/>
    </reaction>
</comment>
<dbReference type="GO" id="GO:1904812">
    <property type="term" value="P:rRNA acetylation involved in maturation of SSU-rRNA"/>
    <property type="evidence" value="ECO:0007669"/>
    <property type="project" value="TreeGrafter"/>
</dbReference>
<organism evidence="10 11">
    <name type="scientific">Ignicoccus islandicus DSM 13165</name>
    <dbReference type="NCBI Taxonomy" id="940295"/>
    <lineage>
        <taxon>Archaea</taxon>
        <taxon>Thermoproteota</taxon>
        <taxon>Thermoprotei</taxon>
        <taxon>Desulfurococcales</taxon>
        <taxon>Desulfurococcaceae</taxon>
        <taxon>Ignicoccus</taxon>
    </lineage>
</organism>
<dbReference type="InterPro" id="IPR027417">
    <property type="entry name" value="P-loop_NTPase"/>
</dbReference>
<dbReference type="Gene3D" id="3.40.50.300">
    <property type="entry name" value="P-loop containing nucleotide triphosphate hydrolases"/>
    <property type="match status" value="1"/>
</dbReference>
<reference evidence="10 11" key="1">
    <citation type="submission" date="2013-11" db="EMBL/GenBank/DDBJ databases">
        <title>Comparative genomics of Ignicoccus.</title>
        <authorList>
            <person name="Podar M."/>
        </authorList>
    </citation>
    <scope>NUCLEOTIDE SEQUENCE [LARGE SCALE GENOMIC DNA]</scope>
    <source>
        <strain evidence="10 11">DSM 13165</strain>
    </source>
</reference>
<proteinExistence type="predicted"/>
<dbReference type="Pfam" id="PF05127">
    <property type="entry name" value="NAT10_TcmA_helicase"/>
    <property type="match status" value="1"/>
</dbReference>
<keyword evidence="5" id="KW-0012">Acyltransferase</keyword>